<proteinExistence type="predicted"/>
<reference evidence="2 3" key="1">
    <citation type="submission" date="2018-11" db="EMBL/GenBank/DDBJ databases">
        <authorList>
            <consortium name="Pathogen Informatics"/>
        </authorList>
    </citation>
    <scope>NUCLEOTIDE SEQUENCE [LARGE SCALE GENOMIC DNA]</scope>
</reference>
<feature type="non-terminal residue" evidence="2">
    <location>
        <position position="95"/>
    </location>
</feature>
<organism evidence="2 3">
    <name type="scientific">Dibothriocephalus latus</name>
    <name type="common">Fish tapeworm</name>
    <name type="synonym">Diphyllobothrium latum</name>
    <dbReference type="NCBI Taxonomy" id="60516"/>
    <lineage>
        <taxon>Eukaryota</taxon>
        <taxon>Metazoa</taxon>
        <taxon>Spiralia</taxon>
        <taxon>Lophotrochozoa</taxon>
        <taxon>Platyhelminthes</taxon>
        <taxon>Cestoda</taxon>
        <taxon>Eucestoda</taxon>
        <taxon>Diphyllobothriidea</taxon>
        <taxon>Diphyllobothriidae</taxon>
        <taxon>Dibothriocephalus</taxon>
    </lineage>
</organism>
<gene>
    <name evidence="2" type="ORF">DILT_LOCUS14278</name>
</gene>
<accession>A0A3P7PZJ5</accession>
<dbReference type="Proteomes" id="UP000281553">
    <property type="component" value="Unassembled WGS sequence"/>
</dbReference>
<keyword evidence="3" id="KW-1185">Reference proteome</keyword>
<dbReference type="GO" id="GO:0008289">
    <property type="term" value="F:lipid binding"/>
    <property type="evidence" value="ECO:0007669"/>
    <property type="project" value="TreeGrafter"/>
</dbReference>
<dbReference type="PANTHER" id="PTHR13466:SF0">
    <property type="entry name" value="SMP-LTD DOMAIN-CONTAINING PROTEIN"/>
    <property type="match status" value="1"/>
</dbReference>
<dbReference type="AlphaFoldDB" id="A0A3P7PZJ5"/>
<evidence type="ECO:0000313" key="3">
    <source>
        <dbReference type="Proteomes" id="UP000281553"/>
    </source>
</evidence>
<dbReference type="PANTHER" id="PTHR13466">
    <property type="entry name" value="TEX2 PROTEIN-RELATED"/>
    <property type="match status" value="1"/>
</dbReference>
<dbReference type="EMBL" id="UYRU01073544">
    <property type="protein sequence ID" value="VDN23566.1"/>
    <property type="molecule type" value="Genomic_DNA"/>
</dbReference>
<protein>
    <submittedName>
        <fullName evidence="2">Uncharacterized protein</fullName>
    </submittedName>
</protein>
<comment type="subcellular location">
    <subcellularLocation>
        <location evidence="1">Endoplasmic reticulum membrane</location>
    </subcellularLocation>
</comment>
<evidence type="ECO:0000256" key="1">
    <source>
        <dbReference type="ARBA" id="ARBA00004586"/>
    </source>
</evidence>
<sequence>MVSYSPENYHINSTHSVFVTLEGTQLRIQRPKKNVPRRAMFNTPPPSATSVHFVHQRIFDMTRVIVTLLPQGLIEKRLWSKKYPIRLEVQSAPMS</sequence>
<dbReference type="GO" id="GO:0005789">
    <property type="term" value="C:endoplasmic reticulum membrane"/>
    <property type="evidence" value="ECO:0007669"/>
    <property type="project" value="UniProtKB-SubCell"/>
</dbReference>
<dbReference type="OrthoDB" id="26740at2759"/>
<name>A0A3P7PZJ5_DIBLA</name>
<evidence type="ECO:0000313" key="2">
    <source>
        <dbReference type="EMBL" id="VDN23566.1"/>
    </source>
</evidence>